<sequence>MWKNDPPKIAPPRRILQKKKGSKSPPESKLGKNKPSKGPPECRLQQSIQALRIIAKQRPNDPEAQRRAQVATDLYLESWSRQKFPTPVIAHDPAESRRQTSWVPNLPNEIYYMIFDHIIGEYPTCPRSKRRREKTLLSLTCSCRLFQEILETYLYKHPRSGMFDGTPSILMFRFSLTIEPRRGPLVQSLSINVKCMSSNSLWLKIVKLCPNLSRLEIAETNRGLSRSHLEFLGNLFSDCPNVTRFSLDAGTADSEVSKAYKTNKGFLKFWKQLTHVQGLPRSEPSDIISISKGCRSLQRLRIGSSRHLDLGSLLDASKRWGKTLRTLDLNWRTTTKATIIPQLLEQLPVVEEVYLGHLYDIWPSILALSRLSPPRLKRFKGVSHRKCDPVHSLEVETAICDMITAQGDTLEIISITGQHDLHIGVLEAIKGAKKLKSLDLEVGRLLTDEEREDLQASCPKLRASVKRYGDKSHEKRDSDWSYANCGGWGFIPDE</sequence>
<evidence type="ECO:0000313" key="3">
    <source>
        <dbReference type="Proteomes" id="UP000573603"/>
    </source>
</evidence>
<organism evidence="2 3">
    <name type="scientific">Fusarium anthophilum</name>
    <dbReference type="NCBI Taxonomy" id="48485"/>
    <lineage>
        <taxon>Eukaryota</taxon>
        <taxon>Fungi</taxon>
        <taxon>Dikarya</taxon>
        <taxon>Ascomycota</taxon>
        <taxon>Pezizomycotina</taxon>
        <taxon>Sordariomycetes</taxon>
        <taxon>Hypocreomycetidae</taxon>
        <taxon>Hypocreales</taxon>
        <taxon>Nectriaceae</taxon>
        <taxon>Fusarium</taxon>
        <taxon>Fusarium fujikuroi species complex</taxon>
    </lineage>
</organism>
<reference evidence="2 3" key="1">
    <citation type="journal article" date="2020" name="BMC Genomics">
        <title>Correction to: Identification and distribution of gene clusters required for synthesis of sphingolipid metabolism inhibitors in diverse species of the filamentous fungus Fusarium.</title>
        <authorList>
            <person name="Kim H.S."/>
            <person name="Lohmar J.M."/>
            <person name="Busman M."/>
            <person name="Brown D.W."/>
            <person name="Naumann T.A."/>
            <person name="Divon H.H."/>
            <person name="Lysoe E."/>
            <person name="Uhlig S."/>
            <person name="Proctor R.H."/>
        </authorList>
    </citation>
    <scope>NUCLEOTIDE SEQUENCE [LARGE SCALE GENOMIC DNA]</scope>
    <source>
        <strain evidence="2 3">NRRL 25214</strain>
    </source>
</reference>
<dbReference type="Gene3D" id="3.80.10.10">
    <property type="entry name" value="Ribonuclease Inhibitor"/>
    <property type="match status" value="1"/>
</dbReference>
<comment type="caution">
    <text evidence="2">The sequence shown here is derived from an EMBL/GenBank/DDBJ whole genome shotgun (WGS) entry which is preliminary data.</text>
</comment>
<keyword evidence="3" id="KW-1185">Reference proteome</keyword>
<name>A0A8H4ZLE1_9HYPO</name>
<proteinExistence type="predicted"/>
<gene>
    <name evidence="2" type="ORF">FANTH_5749</name>
</gene>
<evidence type="ECO:0000313" key="2">
    <source>
        <dbReference type="EMBL" id="KAF5248679.1"/>
    </source>
</evidence>
<dbReference type="SUPFAM" id="SSF52047">
    <property type="entry name" value="RNI-like"/>
    <property type="match status" value="1"/>
</dbReference>
<evidence type="ECO:0000256" key="1">
    <source>
        <dbReference type="SAM" id="MobiDB-lite"/>
    </source>
</evidence>
<dbReference type="InterPro" id="IPR032675">
    <property type="entry name" value="LRR_dom_sf"/>
</dbReference>
<dbReference type="EMBL" id="JABEVY010000126">
    <property type="protein sequence ID" value="KAF5248679.1"/>
    <property type="molecule type" value="Genomic_DNA"/>
</dbReference>
<dbReference type="AlphaFoldDB" id="A0A8H4ZLE1"/>
<feature type="region of interest" description="Disordered" evidence="1">
    <location>
        <begin position="1"/>
        <end position="43"/>
    </location>
</feature>
<accession>A0A8H4ZLE1</accession>
<dbReference type="Proteomes" id="UP000573603">
    <property type="component" value="Unassembled WGS sequence"/>
</dbReference>
<protein>
    <submittedName>
        <fullName evidence="2">Uncharacterized protein</fullName>
    </submittedName>
</protein>